<keyword evidence="5 7" id="KW-0472">Membrane</keyword>
<proteinExistence type="predicted"/>
<evidence type="ECO:0000313" key="8">
    <source>
        <dbReference type="EMBL" id="WNM24565.1"/>
    </source>
</evidence>
<dbReference type="GO" id="GO:0044781">
    <property type="term" value="P:bacterial-type flagellum organization"/>
    <property type="evidence" value="ECO:0007669"/>
    <property type="project" value="InterPro"/>
</dbReference>
<name>A0AA96F8F7_9MICO</name>
<keyword evidence="8" id="KW-0282">Flagellum</keyword>
<evidence type="ECO:0000256" key="4">
    <source>
        <dbReference type="ARBA" id="ARBA00022989"/>
    </source>
</evidence>
<dbReference type="AlphaFoldDB" id="A0AA96F8F7"/>
<dbReference type="Pfam" id="PF04347">
    <property type="entry name" value="FliO"/>
    <property type="match status" value="1"/>
</dbReference>
<gene>
    <name evidence="8" type="ORF">RN606_14585</name>
</gene>
<keyword evidence="3 7" id="KW-0812">Transmembrane</keyword>
<comment type="subcellular location">
    <subcellularLocation>
        <location evidence="1">Cell membrane</location>
    </subcellularLocation>
</comment>
<evidence type="ECO:0000256" key="6">
    <source>
        <dbReference type="SAM" id="MobiDB-lite"/>
    </source>
</evidence>
<protein>
    <submittedName>
        <fullName evidence="8">Flagellar biosynthetic protein FliO</fullName>
    </submittedName>
</protein>
<evidence type="ECO:0000256" key="2">
    <source>
        <dbReference type="ARBA" id="ARBA00022475"/>
    </source>
</evidence>
<evidence type="ECO:0000256" key="5">
    <source>
        <dbReference type="ARBA" id="ARBA00023136"/>
    </source>
</evidence>
<dbReference type="GO" id="GO:0016020">
    <property type="term" value="C:membrane"/>
    <property type="evidence" value="ECO:0007669"/>
    <property type="project" value="InterPro"/>
</dbReference>
<dbReference type="RefSeq" id="WP_313498479.1">
    <property type="nucleotide sequence ID" value="NZ_CP134879.1"/>
</dbReference>
<keyword evidence="9" id="KW-1185">Reference proteome</keyword>
<dbReference type="EMBL" id="CP134879">
    <property type="protein sequence ID" value="WNM24565.1"/>
    <property type="molecule type" value="Genomic_DNA"/>
</dbReference>
<keyword evidence="8" id="KW-0966">Cell projection</keyword>
<keyword evidence="8" id="KW-0969">Cilium</keyword>
<dbReference type="Proteomes" id="UP001304125">
    <property type="component" value="Chromosome"/>
</dbReference>
<keyword evidence="4 7" id="KW-1133">Transmembrane helix</keyword>
<organism evidence="8 9">
    <name type="scientific">Demequina capsici</name>
    <dbReference type="NCBI Taxonomy" id="3075620"/>
    <lineage>
        <taxon>Bacteria</taxon>
        <taxon>Bacillati</taxon>
        <taxon>Actinomycetota</taxon>
        <taxon>Actinomycetes</taxon>
        <taxon>Micrococcales</taxon>
        <taxon>Demequinaceae</taxon>
        <taxon>Demequina</taxon>
    </lineage>
</organism>
<feature type="transmembrane region" description="Helical" evidence="7">
    <location>
        <begin position="6"/>
        <end position="25"/>
    </location>
</feature>
<dbReference type="InterPro" id="IPR022781">
    <property type="entry name" value="Flagellar_biosynth_FliO"/>
</dbReference>
<accession>A0AA96F8F7</accession>
<evidence type="ECO:0000256" key="1">
    <source>
        <dbReference type="ARBA" id="ARBA00004236"/>
    </source>
</evidence>
<feature type="region of interest" description="Disordered" evidence="6">
    <location>
        <begin position="125"/>
        <end position="153"/>
    </location>
</feature>
<sequence>MDSLLLVLRVGLSLAAVLGLLWWLSRRMQARVGVKRRESLNVLGRQQLSRRSGVALIEAAGHRIVVGYGDEGVTFLHDAGEMPEEAPAAVPAARVEVDLADVDATGAAPREATISELRVPDASARPVAPVHVRSTPARTADARRHRSPLEGSILAPDTWRKAVATVQERTVRRP</sequence>
<evidence type="ECO:0000256" key="3">
    <source>
        <dbReference type="ARBA" id="ARBA00022692"/>
    </source>
</evidence>
<keyword evidence="2" id="KW-1003">Cell membrane</keyword>
<evidence type="ECO:0000313" key="9">
    <source>
        <dbReference type="Proteomes" id="UP001304125"/>
    </source>
</evidence>
<reference evidence="8 9" key="1">
    <citation type="submission" date="2023-09" db="EMBL/GenBank/DDBJ databases">
        <title>Demequina sp. a novel bacteria isolated from Capsicum annuum.</title>
        <authorList>
            <person name="Humaira Z."/>
            <person name="Lee J."/>
            <person name="Cho D."/>
        </authorList>
    </citation>
    <scope>NUCLEOTIDE SEQUENCE [LARGE SCALE GENOMIC DNA]</scope>
    <source>
        <strain evidence="8 9">OYTSA14</strain>
    </source>
</reference>
<evidence type="ECO:0000256" key="7">
    <source>
        <dbReference type="SAM" id="Phobius"/>
    </source>
</evidence>